<dbReference type="PANTHER" id="PTHR43283:SF3">
    <property type="entry name" value="BETA-LACTAMASE FAMILY PROTEIN (AFU_ORTHOLOGUE AFUA_5G07500)"/>
    <property type="match status" value="1"/>
</dbReference>
<organism evidence="2 3">
    <name type="scientific">Streptosporangium nondiastaticum</name>
    <dbReference type="NCBI Taxonomy" id="35764"/>
    <lineage>
        <taxon>Bacteria</taxon>
        <taxon>Bacillati</taxon>
        <taxon>Actinomycetota</taxon>
        <taxon>Actinomycetes</taxon>
        <taxon>Streptosporangiales</taxon>
        <taxon>Streptosporangiaceae</taxon>
        <taxon>Streptosporangium</taxon>
    </lineage>
</organism>
<sequence length="478" mass="50326">MKQETLSDFVGTKAEEFGVPGVAVGVLIDGQEVYASHGVTNAGNPQPVDEDTLFHVASVTKTFTATALMRLAAEGKVDLDAPVRRYVPELELADEAAAAQITVMNLLNHTSGLDWNLIDGGEEDGSLAAFVAKMSELGTIAAPGARASYSQAAYNLAGRVIEKVTGLAFEKAVATLVLEPAGLSNTLFDLDEVMIRRFAVGHTPDANGELRPARPWRANPFAARGNNPGGGIASSVSDLLRWARFHLGTGDGVLPTEALHRMREQTVALRGSTLGDGFGICWFLRDVDGVRTIGHGGSGQGQFAELLIVPERNFAVVSLANAGPDGYLFNQSVTRWALAHYLGLTEHDPEPLPYDEARAREVAGRYEIDAMNLDIAVAEPAAEPVDGSVARSAGGSAGGARLTLAVGIKPEIREASDAEMPADYPAATMGFLPGDGDEYVITEGGLKGQRGFFTRDDKGTVVGVDLAGRLFGRAPGAS</sequence>
<dbReference type="OrthoDB" id="262125at2"/>
<keyword evidence="2" id="KW-0378">Hydrolase</keyword>
<protein>
    <submittedName>
        <fullName evidence="2">Serine hydrolase</fullName>
    </submittedName>
</protein>
<dbReference type="InterPro" id="IPR012338">
    <property type="entry name" value="Beta-lactam/transpept-like"/>
</dbReference>
<feature type="domain" description="Beta-lactamase-related" evidence="1">
    <location>
        <begin position="13"/>
        <end position="324"/>
    </location>
</feature>
<evidence type="ECO:0000259" key="1">
    <source>
        <dbReference type="Pfam" id="PF00144"/>
    </source>
</evidence>
<keyword evidence="3" id="KW-1185">Reference proteome</keyword>
<dbReference type="EMBL" id="PXWG01000007">
    <property type="protein sequence ID" value="PSJ29683.1"/>
    <property type="molecule type" value="Genomic_DNA"/>
</dbReference>
<dbReference type="AlphaFoldDB" id="A0A9X7JU00"/>
<dbReference type="PANTHER" id="PTHR43283">
    <property type="entry name" value="BETA-LACTAMASE-RELATED"/>
    <property type="match status" value="1"/>
</dbReference>
<comment type="caution">
    <text evidence="2">The sequence shown here is derived from an EMBL/GenBank/DDBJ whole genome shotgun (WGS) entry which is preliminary data.</text>
</comment>
<evidence type="ECO:0000313" key="3">
    <source>
        <dbReference type="Proteomes" id="UP000242427"/>
    </source>
</evidence>
<proteinExistence type="predicted"/>
<evidence type="ECO:0000313" key="2">
    <source>
        <dbReference type="EMBL" id="PSJ29683.1"/>
    </source>
</evidence>
<reference evidence="2 3" key="1">
    <citation type="submission" date="2018-03" db="EMBL/GenBank/DDBJ databases">
        <title>Chitinolytic properties of Streptosporangium nondiastaticum TBG75A20.</title>
        <authorList>
            <person name="Gayathri V."/>
            <person name="Shiburaj S."/>
        </authorList>
    </citation>
    <scope>NUCLEOTIDE SEQUENCE [LARGE SCALE GENOMIC DNA]</scope>
    <source>
        <strain evidence="2 3">TBG75A20</strain>
    </source>
</reference>
<dbReference type="SUPFAM" id="SSF56601">
    <property type="entry name" value="beta-lactamase/transpeptidase-like"/>
    <property type="match status" value="1"/>
</dbReference>
<name>A0A9X7JU00_9ACTN</name>
<accession>A0A9X7JU00</accession>
<dbReference type="InterPro" id="IPR050789">
    <property type="entry name" value="Diverse_Enzym_Activities"/>
</dbReference>
<gene>
    <name evidence="2" type="ORF">B7P34_05285</name>
</gene>
<dbReference type="Pfam" id="PF00144">
    <property type="entry name" value="Beta-lactamase"/>
    <property type="match status" value="1"/>
</dbReference>
<dbReference type="RefSeq" id="WP_106674615.1">
    <property type="nucleotide sequence ID" value="NZ_PXWG01000007.1"/>
</dbReference>
<dbReference type="Proteomes" id="UP000242427">
    <property type="component" value="Unassembled WGS sequence"/>
</dbReference>
<dbReference type="InterPro" id="IPR001466">
    <property type="entry name" value="Beta-lactam-related"/>
</dbReference>
<dbReference type="GO" id="GO:0016787">
    <property type="term" value="F:hydrolase activity"/>
    <property type="evidence" value="ECO:0007669"/>
    <property type="project" value="UniProtKB-KW"/>
</dbReference>
<dbReference type="Gene3D" id="3.40.710.10">
    <property type="entry name" value="DD-peptidase/beta-lactamase superfamily"/>
    <property type="match status" value="1"/>
</dbReference>